<dbReference type="EMBL" id="MU853406">
    <property type="protein sequence ID" value="KAK4135311.1"/>
    <property type="molecule type" value="Genomic_DNA"/>
</dbReference>
<keyword evidence="9" id="KW-1185">Reference proteome</keyword>
<dbReference type="Proteomes" id="UP001304895">
    <property type="component" value="Unassembled WGS sequence"/>
</dbReference>
<evidence type="ECO:0000256" key="3">
    <source>
        <dbReference type="ARBA" id="ARBA00022723"/>
    </source>
</evidence>
<dbReference type="SUPFAM" id="SSF51197">
    <property type="entry name" value="Clavaminate synthase-like"/>
    <property type="match status" value="1"/>
</dbReference>
<dbReference type="Pfam" id="PF02668">
    <property type="entry name" value="TauD"/>
    <property type="match status" value="1"/>
</dbReference>
<dbReference type="GO" id="GO:0046872">
    <property type="term" value="F:metal ion binding"/>
    <property type="evidence" value="ECO:0007669"/>
    <property type="project" value="UniProtKB-KW"/>
</dbReference>
<dbReference type="InterPro" id="IPR051178">
    <property type="entry name" value="TfdA_dioxygenase"/>
</dbReference>
<dbReference type="AlphaFoldDB" id="A0AAN6UMB7"/>
<comment type="caution">
    <text evidence="8">The sequence shown here is derived from an EMBL/GenBank/DDBJ whole genome shotgun (WGS) entry which is preliminary data.</text>
</comment>
<name>A0AAN6UMB7_9PEZI</name>
<dbReference type="PANTHER" id="PTHR43779">
    <property type="entry name" value="DIOXYGENASE RV0097-RELATED"/>
    <property type="match status" value="1"/>
</dbReference>
<feature type="domain" description="TauD/TfdA-like" evidence="7">
    <location>
        <begin position="22"/>
        <end position="366"/>
    </location>
</feature>
<evidence type="ECO:0000256" key="4">
    <source>
        <dbReference type="ARBA" id="ARBA00022964"/>
    </source>
</evidence>
<evidence type="ECO:0000313" key="9">
    <source>
        <dbReference type="Proteomes" id="UP001304895"/>
    </source>
</evidence>
<evidence type="ECO:0000256" key="6">
    <source>
        <dbReference type="ARBA" id="ARBA00023004"/>
    </source>
</evidence>
<evidence type="ECO:0000256" key="1">
    <source>
        <dbReference type="ARBA" id="ARBA00001954"/>
    </source>
</evidence>
<keyword evidence="5" id="KW-0560">Oxidoreductase</keyword>
<reference evidence="8" key="2">
    <citation type="submission" date="2023-05" db="EMBL/GenBank/DDBJ databases">
        <authorList>
            <consortium name="Lawrence Berkeley National Laboratory"/>
            <person name="Steindorff A."/>
            <person name="Hensen N."/>
            <person name="Bonometti L."/>
            <person name="Westerberg I."/>
            <person name="Brannstrom I.O."/>
            <person name="Guillou S."/>
            <person name="Cros-Aarteil S."/>
            <person name="Calhoun S."/>
            <person name="Haridas S."/>
            <person name="Kuo A."/>
            <person name="Mondo S."/>
            <person name="Pangilinan J."/>
            <person name="Riley R."/>
            <person name="Labutti K."/>
            <person name="Andreopoulos B."/>
            <person name="Lipzen A."/>
            <person name="Chen C."/>
            <person name="Yanf M."/>
            <person name="Daum C."/>
            <person name="Ng V."/>
            <person name="Clum A."/>
            <person name="Ohm R."/>
            <person name="Martin F."/>
            <person name="Silar P."/>
            <person name="Natvig D."/>
            <person name="Lalanne C."/>
            <person name="Gautier V."/>
            <person name="Ament-Velasquez S.L."/>
            <person name="Kruys A."/>
            <person name="Hutchinson M.I."/>
            <person name="Powell A.J."/>
            <person name="Barry K."/>
            <person name="Miller A.N."/>
            <person name="Grigoriev I.V."/>
            <person name="Debuchy R."/>
            <person name="Gladieux P."/>
            <person name="Thoren M.H."/>
            <person name="Johannesson H."/>
        </authorList>
    </citation>
    <scope>NUCLEOTIDE SEQUENCE</scope>
    <source>
        <strain evidence="8">CBS 123565</strain>
    </source>
</reference>
<comment type="cofactor">
    <cofactor evidence="1">
        <name>Fe(2+)</name>
        <dbReference type="ChEBI" id="CHEBI:29033"/>
    </cofactor>
</comment>
<dbReference type="Gene3D" id="3.60.130.10">
    <property type="entry name" value="Clavaminate synthase-like"/>
    <property type="match status" value="1"/>
</dbReference>
<accession>A0AAN6UMB7</accession>
<dbReference type="InterPro" id="IPR003819">
    <property type="entry name" value="TauD/TfdA-like"/>
</dbReference>
<evidence type="ECO:0000259" key="7">
    <source>
        <dbReference type="Pfam" id="PF02668"/>
    </source>
</evidence>
<evidence type="ECO:0000256" key="5">
    <source>
        <dbReference type="ARBA" id="ARBA00023002"/>
    </source>
</evidence>
<comment type="similarity">
    <text evidence="2">Belongs to the TfdA dioxygenase family.</text>
</comment>
<organism evidence="8 9">
    <name type="scientific">Trichocladium antarcticum</name>
    <dbReference type="NCBI Taxonomy" id="1450529"/>
    <lineage>
        <taxon>Eukaryota</taxon>
        <taxon>Fungi</taxon>
        <taxon>Dikarya</taxon>
        <taxon>Ascomycota</taxon>
        <taxon>Pezizomycotina</taxon>
        <taxon>Sordariomycetes</taxon>
        <taxon>Sordariomycetidae</taxon>
        <taxon>Sordariales</taxon>
        <taxon>Chaetomiaceae</taxon>
        <taxon>Trichocladium</taxon>
    </lineage>
</organism>
<gene>
    <name evidence="8" type="ORF">BT67DRAFT_440977</name>
</gene>
<dbReference type="InterPro" id="IPR042098">
    <property type="entry name" value="TauD-like_sf"/>
</dbReference>
<dbReference type="PANTHER" id="PTHR43779:SF2">
    <property type="entry name" value="ALPHA-KETOGLUTARATE-DEPENDENT XANTHINE DIOXYGENASE XAN1"/>
    <property type="match status" value="1"/>
</dbReference>
<proteinExistence type="inferred from homology"/>
<sequence>MSSATRLAIHPLRHPEGSKVDFGALVTGIDIEKLTDADFDLVRTALFTHQVLVIKNQSHLSPRAQFALNHRLDPSAAPSYGHGSQKGRGTDRSILHPDLKTIPHQPQVQVIGNGFVAAYEGLENITLRHPHHRTFHATTIPAERDLTHTRFYRWHIDAALYGATLAPPVVTTLLAVQVPKGRRQICQYEDDGAGDGDELDVPLGTTAFVSGETMYGLLSEADKAFARTTRVEYAPHPYVWMSAAKSRADGLGLVSEGKEVPLDDLPPWEDAELQILPMCWKNPVTGNLALQIHPSAVRRLHLADGAVVDDLAEVRAIVHRLQRPGIAPPFVYPHDWEEGDLVIFHNRGVLHSVVGAFAEDEVRLFRQCNIAGSTFPVGPEGTAAA</sequence>
<evidence type="ECO:0000313" key="8">
    <source>
        <dbReference type="EMBL" id="KAK4135311.1"/>
    </source>
</evidence>
<evidence type="ECO:0000256" key="2">
    <source>
        <dbReference type="ARBA" id="ARBA00005896"/>
    </source>
</evidence>
<dbReference type="GO" id="GO:0051213">
    <property type="term" value="F:dioxygenase activity"/>
    <property type="evidence" value="ECO:0007669"/>
    <property type="project" value="UniProtKB-KW"/>
</dbReference>
<keyword evidence="4" id="KW-0223">Dioxygenase</keyword>
<reference evidence="8" key="1">
    <citation type="journal article" date="2023" name="Mol. Phylogenet. Evol.">
        <title>Genome-scale phylogeny and comparative genomics of the fungal order Sordariales.</title>
        <authorList>
            <person name="Hensen N."/>
            <person name="Bonometti L."/>
            <person name="Westerberg I."/>
            <person name="Brannstrom I.O."/>
            <person name="Guillou S."/>
            <person name="Cros-Aarteil S."/>
            <person name="Calhoun S."/>
            <person name="Haridas S."/>
            <person name="Kuo A."/>
            <person name="Mondo S."/>
            <person name="Pangilinan J."/>
            <person name="Riley R."/>
            <person name="LaButti K."/>
            <person name="Andreopoulos B."/>
            <person name="Lipzen A."/>
            <person name="Chen C."/>
            <person name="Yan M."/>
            <person name="Daum C."/>
            <person name="Ng V."/>
            <person name="Clum A."/>
            <person name="Steindorff A."/>
            <person name="Ohm R.A."/>
            <person name="Martin F."/>
            <person name="Silar P."/>
            <person name="Natvig D.O."/>
            <person name="Lalanne C."/>
            <person name="Gautier V."/>
            <person name="Ament-Velasquez S.L."/>
            <person name="Kruys A."/>
            <person name="Hutchinson M.I."/>
            <person name="Powell A.J."/>
            <person name="Barry K."/>
            <person name="Miller A.N."/>
            <person name="Grigoriev I.V."/>
            <person name="Debuchy R."/>
            <person name="Gladieux P."/>
            <person name="Hiltunen Thoren M."/>
            <person name="Johannesson H."/>
        </authorList>
    </citation>
    <scope>NUCLEOTIDE SEQUENCE</scope>
    <source>
        <strain evidence="8">CBS 123565</strain>
    </source>
</reference>
<protein>
    <submittedName>
        <fullName evidence="8">Clavaminate synthase-like protein</fullName>
    </submittedName>
</protein>
<keyword evidence="6" id="KW-0408">Iron</keyword>
<keyword evidence="3" id="KW-0479">Metal-binding</keyword>